<accession>A0A6J4HAM6</accession>
<evidence type="ECO:0000256" key="1">
    <source>
        <dbReference type="SAM" id="MobiDB-lite"/>
    </source>
</evidence>
<feature type="region of interest" description="Disordered" evidence="1">
    <location>
        <begin position="29"/>
        <end position="76"/>
    </location>
</feature>
<feature type="signal peptide" evidence="2">
    <location>
        <begin position="1"/>
        <end position="18"/>
    </location>
</feature>
<sequence>MRPWVIRLLLALSMPVMAAAQAQLAKPDALPPLTAAPVQPQAGGKPPPLPSAGDSVAPRPPGRSQGNGQGNGQSAPRCAQPIANNCLAQQSACQVACPPMWSTNPNAPAFTPTDRAGCMGQCQQRYFSCMRLYGCM</sequence>
<gene>
    <name evidence="3" type="ORF">AVDCRST_MAG27-329</name>
</gene>
<evidence type="ECO:0000256" key="2">
    <source>
        <dbReference type="SAM" id="SignalP"/>
    </source>
</evidence>
<reference evidence="3" key="1">
    <citation type="submission" date="2020-02" db="EMBL/GenBank/DDBJ databases">
        <authorList>
            <person name="Meier V. D."/>
        </authorList>
    </citation>
    <scope>NUCLEOTIDE SEQUENCE</scope>
    <source>
        <strain evidence="3">AVDCRST_MAG27</strain>
    </source>
</reference>
<feature type="chain" id="PRO_5026787300" evidence="2">
    <location>
        <begin position="19"/>
        <end position="136"/>
    </location>
</feature>
<evidence type="ECO:0000313" key="3">
    <source>
        <dbReference type="EMBL" id="CAA9218254.1"/>
    </source>
</evidence>
<dbReference type="EMBL" id="CADCTD010000007">
    <property type="protein sequence ID" value="CAA9218254.1"/>
    <property type="molecule type" value="Genomic_DNA"/>
</dbReference>
<proteinExistence type="predicted"/>
<name>A0A6J4HAM6_9PROT</name>
<keyword evidence="2" id="KW-0732">Signal</keyword>
<protein>
    <submittedName>
        <fullName evidence="3">Uncharacterized protein</fullName>
    </submittedName>
</protein>
<organism evidence="3">
    <name type="scientific">uncultured Craurococcus sp</name>
    <dbReference type="NCBI Taxonomy" id="1135998"/>
    <lineage>
        <taxon>Bacteria</taxon>
        <taxon>Pseudomonadati</taxon>
        <taxon>Pseudomonadota</taxon>
        <taxon>Alphaproteobacteria</taxon>
        <taxon>Acetobacterales</taxon>
        <taxon>Acetobacteraceae</taxon>
        <taxon>Craurococcus</taxon>
        <taxon>environmental samples</taxon>
    </lineage>
</organism>
<dbReference type="AlphaFoldDB" id="A0A6J4HAM6"/>